<dbReference type="InterPro" id="IPR013730">
    <property type="entry name" value="Fyv7/TAP26"/>
</dbReference>
<name>A0A0R3W1D0_TAEAS</name>
<gene>
    <name evidence="2" type="ORF">TASK_LOCUS3533</name>
</gene>
<reference evidence="2 3" key="2">
    <citation type="submission" date="2018-11" db="EMBL/GenBank/DDBJ databases">
        <authorList>
            <consortium name="Pathogen Informatics"/>
        </authorList>
    </citation>
    <scope>NUCLEOTIDE SEQUENCE [LARGE SCALE GENOMIC DNA]</scope>
</reference>
<dbReference type="EMBL" id="UYRS01018302">
    <property type="protein sequence ID" value="VDK31953.1"/>
    <property type="molecule type" value="Genomic_DNA"/>
</dbReference>
<accession>A0A0R3W1D0</accession>
<reference evidence="4" key="1">
    <citation type="submission" date="2017-02" db="UniProtKB">
        <authorList>
            <consortium name="WormBaseParasite"/>
        </authorList>
    </citation>
    <scope>IDENTIFICATION</scope>
</reference>
<dbReference type="WBParaSite" id="TASK_0000353201-mRNA-1">
    <property type="protein sequence ID" value="TASK_0000353201-mRNA-1"/>
    <property type="gene ID" value="TASK_0000353201"/>
</dbReference>
<dbReference type="Proteomes" id="UP000282613">
    <property type="component" value="Unassembled WGS sequence"/>
</dbReference>
<sequence>MDPPTKRSQPRPKRPNFKRKGSRVGLDSNRKADHANAKKERFIQLMQQQRKTEQSKKAKRQMIAAKRQAREEKRMERNRAWRKLTKKGQPIMKERINYMLKELERMQ</sequence>
<evidence type="ECO:0000313" key="3">
    <source>
        <dbReference type="Proteomes" id="UP000282613"/>
    </source>
</evidence>
<evidence type="ECO:0000313" key="4">
    <source>
        <dbReference type="WBParaSite" id="TASK_0000353201-mRNA-1"/>
    </source>
</evidence>
<keyword evidence="3" id="KW-1185">Reference proteome</keyword>
<organism evidence="4">
    <name type="scientific">Taenia asiatica</name>
    <name type="common">Asian tapeworm</name>
    <dbReference type="NCBI Taxonomy" id="60517"/>
    <lineage>
        <taxon>Eukaryota</taxon>
        <taxon>Metazoa</taxon>
        <taxon>Spiralia</taxon>
        <taxon>Lophotrochozoa</taxon>
        <taxon>Platyhelminthes</taxon>
        <taxon>Cestoda</taxon>
        <taxon>Eucestoda</taxon>
        <taxon>Cyclophyllidea</taxon>
        <taxon>Taeniidae</taxon>
        <taxon>Taenia</taxon>
    </lineage>
</organism>
<feature type="region of interest" description="Disordered" evidence="1">
    <location>
        <begin position="1"/>
        <end position="77"/>
    </location>
</feature>
<dbReference type="AlphaFoldDB" id="A0A0R3W1D0"/>
<feature type="compositionally biased region" description="Basic residues" evidence="1">
    <location>
        <begin position="8"/>
        <end position="22"/>
    </location>
</feature>
<evidence type="ECO:0000256" key="1">
    <source>
        <dbReference type="SAM" id="MobiDB-lite"/>
    </source>
</evidence>
<feature type="compositionally biased region" description="Basic and acidic residues" evidence="1">
    <location>
        <begin position="28"/>
        <end position="42"/>
    </location>
</feature>
<feature type="compositionally biased region" description="Basic and acidic residues" evidence="1">
    <location>
        <begin position="68"/>
        <end position="77"/>
    </location>
</feature>
<dbReference type="Pfam" id="PF08524">
    <property type="entry name" value="rRNA_processing"/>
    <property type="match status" value="1"/>
</dbReference>
<evidence type="ECO:0000313" key="2">
    <source>
        <dbReference type="EMBL" id="VDK31953.1"/>
    </source>
</evidence>
<proteinExistence type="predicted"/>
<protein>
    <submittedName>
        <fullName evidence="4">Coiled-coil domain-containing protein 86</fullName>
    </submittedName>
</protein>
<dbReference type="OrthoDB" id="6265336at2759"/>